<evidence type="ECO:0000256" key="2">
    <source>
        <dbReference type="PROSITE-ProRule" id="PRU00708"/>
    </source>
</evidence>
<dbReference type="PROSITE" id="PS50828">
    <property type="entry name" value="SMR"/>
    <property type="match status" value="1"/>
</dbReference>
<feature type="repeat" description="PPR" evidence="2">
    <location>
        <begin position="307"/>
        <end position="341"/>
    </location>
</feature>
<dbReference type="SUPFAM" id="SSF160443">
    <property type="entry name" value="SMR domain-like"/>
    <property type="match status" value="1"/>
</dbReference>
<dbReference type="InterPro" id="IPR002885">
    <property type="entry name" value="PPR_rpt"/>
</dbReference>
<keyword evidence="1" id="KW-0677">Repeat</keyword>
<sequence>MVMISGMSRSSSSLRLSLCCSRHTQSTRSVSTGPQLGRAITLLVRSKQWQKALCQFHASSSQTHTGVHASALHALAHGAQWQMAIACLPGVSKPVEQTTMSHNLAMNACARGFRWQVALALLADMSTVLVQPDTASYNVVIPPCGKSSNWTIAVNLWEAMGKTCLQPDRFSYNSIISACDRGWQWERSLIFLGMMEKSKVKECERSYASAISACAKAAQWRLALACLSSLSSRSLQPDTVVYNATIGTCDEAEQWQAAIAIMDSMSLSLGKDGHTYSSAMSACVKAAEWERAVSLFDTMERSGIEGNLVTCCLLMRALGQANLWEDVLFLLHDMPARRVTPNGSMYNEVLDVTYRRPEGPALFHCAMQKSLYPGLLADPRHLDLHFLSPGASILAVRWWLTEMRQRYLSTRTPFRMQIITGKGLSRKEWEQAAALRPALKNFFAELNIPLTPCKNEGRLELDAQQLWQE</sequence>
<dbReference type="PROSITE" id="PS51375">
    <property type="entry name" value="PPR"/>
    <property type="match status" value="3"/>
</dbReference>
<feature type="repeat" description="PPR" evidence="2">
    <location>
        <begin position="272"/>
        <end position="306"/>
    </location>
</feature>
<dbReference type="InterPro" id="IPR011990">
    <property type="entry name" value="TPR-like_helical_dom_sf"/>
</dbReference>
<proteinExistence type="predicted"/>
<dbReference type="Pfam" id="PF13041">
    <property type="entry name" value="PPR_2"/>
    <property type="match status" value="1"/>
</dbReference>
<dbReference type="NCBIfam" id="TIGR00756">
    <property type="entry name" value="PPR"/>
    <property type="match status" value="2"/>
</dbReference>
<dbReference type="Gene3D" id="1.25.40.10">
    <property type="entry name" value="Tetratricopeptide repeat domain"/>
    <property type="match status" value="2"/>
</dbReference>
<dbReference type="Pfam" id="PF13812">
    <property type="entry name" value="PPR_3"/>
    <property type="match status" value="1"/>
</dbReference>
<organism evidence="4">
    <name type="scientific">Noctiluca scintillans</name>
    <name type="common">Sea sparkle</name>
    <name type="synonym">Red tide dinoflagellate</name>
    <dbReference type="NCBI Taxonomy" id="2966"/>
    <lineage>
        <taxon>Eukaryota</taxon>
        <taxon>Sar</taxon>
        <taxon>Alveolata</taxon>
        <taxon>Dinophyceae</taxon>
        <taxon>Noctilucales</taxon>
        <taxon>Noctilucaceae</taxon>
        <taxon>Noctiluca</taxon>
    </lineage>
</organism>
<accession>A0A7S1A6X8</accession>
<feature type="repeat" description="PPR" evidence="2">
    <location>
        <begin position="133"/>
        <end position="167"/>
    </location>
</feature>
<dbReference type="PANTHER" id="PTHR47447:SF17">
    <property type="entry name" value="OS12G0638900 PROTEIN"/>
    <property type="match status" value="1"/>
</dbReference>
<evidence type="ECO:0000256" key="1">
    <source>
        <dbReference type="ARBA" id="ARBA00022737"/>
    </source>
</evidence>
<dbReference type="InterPro" id="IPR036063">
    <property type="entry name" value="Smr_dom_sf"/>
</dbReference>
<reference evidence="4" key="1">
    <citation type="submission" date="2021-01" db="EMBL/GenBank/DDBJ databases">
        <authorList>
            <person name="Corre E."/>
            <person name="Pelletier E."/>
            <person name="Niang G."/>
            <person name="Scheremetjew M."/>
            <person name="Finn R."/>
            <person name="Kale V."/>
            <person name="Holt S."/>
            <person name="Cochrane G."/>
            <person name="Meng A."/>
            <person name="Brown T."/>
            <person name="Cohen L."/>
        </authorList>
    </citation>
    <scope>NUCLEOTIDE SEQUENCE</scope>
</reference>
<dbReference type="PANTHER" id="PTHR47447">
    <property type="entry name" value="OS03G0856100 PROTEIN"/>
    <property type="match status" value="1"/>
</dbReference>
<dbReference type="InterPro" id="IPR002625">
    <property type="entry name" value="Smr_dom"/>
</dbReference>
<name>A0A7S1A6X8_NOCSC</name>
<dbReference type="EMBL" id="HBFQ01026785">
    <property type="protein sequence ID" value="CAD8844549.1"/>
    <property type="molecule type" value="Transcribed_RNA"/>
</dbReference>
<protein>
    <recommendedName>
        <fullName evidence="3">Smr domain-containing protein</fullName>
    </recommendedName>
</protein>
<dbReference type="AlphaFoldDB" id="A0A7S1A6X8"/>
<dbReference type="Gene3D" id="3.30.1370.110">
    <property type="match status" value="1"/>
</dbReference>
<feature type="domain" description="Smr" evidence="3">
    <location>
        <begin position="382"/>
        <end position="464"/>
    </location>
</feature>
<gene>
    <name evidence="4" type="ORF">NSCI0253_LOCUS18899</name>
</gene>
<evidence type="ECO:0000313" key="4">
    <source>
        <dbReference type="EMBL" id="CAD8844549.1"/>
    </source>
</evidence>
<evidence type="ECO:0000259" key="3">
    <source>
        <dbReference type="PROSITE" id="PS50828"/>
    </source>
</evidence>